<evidence type="ECO:0000256" key="1">
    <source>
        <dbReference type="SAM" id="MobiDB-lite"/>
    </source>
</evidence>
<dbReference type="AlphaFoldDB" id="A0A558G9R9"/>
<sequence>MNRRLAAVFSTFLLVVAGCAAPVADPSAANDNSDAAVGGADPDPDADRSWPDDPSTDRLGWEAGYWYNESIAVDQSDGLNDSEMEAFVARTMARVEVVRELEFEESVPVEVVSRAEYRNESDASTDPVHSDWNDQVWEALLLVGEDRTIDEVFDELYGGVVLGYYSPSEGRIVVVSDDSQPTIDRRTLAHELVHAAQDQQFGLDRSPSTQDAQLAHSGLVEGDARYVDGLYEARCEADWDCVPRPSGGGSGGGSVDYPVFITIYTPYSEGPTFVSDLRDRGGWAAVDDAYADRPTSTEQVLHPTRYPDERPVEVTVVDRSSAAWTRYDTDPAADTVGEASIFATFWKHRAVDRASLQQAPGAYSPYNYTAEPSEGWAGDAVVPYRPASDETYEANPHERGYVWRTVWDTEADAEQFERAYVTDTLERSLNASEAGEDTYRVDDGPFADAYRVTRDGDTVTVVNAPTVAQVDEIHERS</sequence>
<evidence type="ECO:0000313" key="2">
    <source>
        <dbReference type="EMBL" id="NLV03379.1"/>
    </source>
</evidence>
<feature type="compositionally biased region" description="Basic and acidic residues" evidence="1">
    <location>
        <begin position="45"/>
        <end position="54"/>
    </location>
</feature>
<proteinExistence type="predicted"/>
<accession>A0A847TS68</accession>
<protein>
    <recommendedName>
        <fullName evidence="5">Lipoprotein</fullName>
    </recommendedName>
</protein>
<evidence type="ECO:0000313" key="3">
    <source>
        <dbReference type="EMBL" id="TVT94510.1"/>
    </source>
</evidence>
<evidence type="ECO:0008006" key="5">
    <source>
        <dbReference type="Google" id="ProtNLM"/>
    </source>
</evidence>
<feature type="region of interest" description="Disordered" evidence="1">
    <location>
        <begin position="26"/>
        <end position="54"/>
    </location>
</feature>
<accession>A0A558G9R9</accession>
<dbReference type="Proteomes" id="UP000320212">
    <property type="component" value="Unassembled WGS sequence"/>
</dbReference>
<dbReference type="NCBIfam" id="NF038145">
    <property type="entry name" value="Hvo_1808_fam"/>
    <property type="match status" value="1"/>
</dbReference>
<dbReference type="Proteomes" id="UP000619835">
    <property type="component" value="Unassembled WGS sequence"/>
</dbReference>
<reference evidence="2" key="2">
    <citation type="submission" date="2019-12" db="EMBL/GenBank/DDBJ databases">
        <title>Haloferax alexandrinus strain pws11.</title>
        <authorList>
            <person name="Verma D.K."/>
            <person name="Gopal K."/>
            <person name="Prasad E.S."/>
        </authorList>
    </citation>
    <scope>NUCLEOTIDE SEQUENCE</scope>
    <source>
        <strain evidence="2">Pws11</strain>
    </source>
</reference>
<dbReference type="EMBL" id="WOWC01000001">
    <property type="protein sequence ID" value="NLV03379.1"/>
    <property type="molecule type" value="Genomic_DNA"/>
</dbReference>
<name>A0A558G9R9_HALVO</name>
<organism evidence="3 4">
    <name type="scientific">Haloferax volcanii</name>
    <name type="common">Halobacterium volcanii</name>
    <dbReference type="NCBI Taxonomy" id="2246"/>
    <lineage>
        <taxon>Archaea</taxon>
        <taxon>Methanobacteriati</taxon>
        <taxon>Methanobacteriota</taxon>
        <taxon>Stenosarchaea group</taxon>
        <taxon>Halobacteria</taxon>
        <taxon>Halobacteriales</taxon>
        <taxon>Haloferacaceae</taxon>
        <taxon>Haloferax</taxon>
    </lineage>
</organism>
<comment type="caution">
    <text evidence="3">The sequence shown here is derived from an EMBL/GenBank/DDBJ whole genome shotgun (WGS) entry which is preliminary data.</text>
</comment>
<dbReference type="InterPro" id="IPR047792">
    <property type="entry name" value="Hvo_1808-like"/>
</dbReference>
<dbReference type="EMBL" id="VMTR01000077">
    <property type="protein sequence ID" value="TVT94510.1"/>
    <property type="molecule type" value="Genomic_DNA"/>
</dbReference>
<feature type="compositionally biased region" description="Low complexity" evidence="1">
    <location>
        <begin position="26"/>
        <end position="41"/>
    </location>
</feature>
<evidence type="ECO:0000313" key="4">
    <source>
        <dbReference type="Proteomes" id="UP000320212"/>
    </source>
</evidence>
<reference evidence="3 4" key="1">
    <citation type="submission" date="2019-07" db="EMBL/GenBank/DDBJ databases">
        <title>Draft genome sequence of Haloferax volcanii SS0101, isolated from salt farm in Samut Sakhon, Thailand.</title>
        <authorList>
            <person name="Wanthongcharoen S."/>
            <person name="Yamprayoonswat W."/>
            <person name="Ruangsuj P."/>
            <person name="Thongpramul N."/>
            <person name="Jumpathong W."/>
            <person name="Sittihan S."/>
            <person name="Kanjanavas P."/>
            <person name="Yasawong M."/>
        </authorList>
    </citation>
    <scope>NUCLEOTIDE SEQUENCE [LARGE SCALE GENOMIC DNA]</scope>
    <source>
        <strain evidence="3 4">SS0101</strain>
    </source>
</reference>
<dbReference type="PROSITE" id="PS51257">
    <property type="entry name" value="PROKAR_LIPOPROTEIN"/>
    <property type="match status" value="1"/>
</dbReference>
<dbReference type="RefSeq" id="WP_006601085.1">
    <property type="nucleotide sequence ID" value="NZ_JAUDRO010000001.1"/>
</dbReference>
<gene>
    <name evidence="3" type="ORF">FQA18_11490</name>
    <name evidence="2" type="ORF">GOC85_12440</name>
</gene>